<comment type="caution">
    <text evidence="2">The sequence shown here is derived from an EMBL/GenBank/DDBJ whole genome shotgun (WGS) entry which is preliminary data.</text>
</comment>
<gene>
    <name evidence="2" type="ORF">SKAU_G00390070</name>
</gene>
<keyword evidence="3" id="KW-1185">Reference proteome</keyword>
<dbReference type="AlphaFoldDB" id="A0A9Q1EBA9"/>
<protein>
    <submittedName>
        <fullName evidence="2">Uncharacterized protein</fullName>
    </submittedName>
</protein>
<accession>A0A9Q1EBA9</accession>
<feature type="compositionally biased region" description="Polar residues" evidence="1">
    <location>
        <begin position="157"/>
        <end position="177"/>
    </location>
</feature>
<sequence>MKMGVSTSAHCEMRGRYSMLTCPANTVALSIGAVSREEKPSASGWKSGRVKVNVAAVASQAGAVTDADPLPPQYLPATPYRGALLTPDFSSAYAPFSSLCVFNYTSPPSLTGDRRVLYEKGFARRRLVTQRAIYSPSVRPCCVLSGPLPPTAISDPIESSGSAHPSSHQLLTSWAER</sequence>
<evidence type="ECO:0000256" key="1">
    <source>
        <dbReference type="SAM" id="MobiDB-lite"/>
    </source>
</evidence>
<organism evidence="2 3">
    <name type="scientific">Synaphobranchus kaupii</name>
    <name type="common">Kaup's arrowtooth eel</name>
    <dbReference type="NCBI Taxonomy" id="118154"/>
    <lineage>
        <taxon>Eukaryota</taxon>
        <taxon>Metazoa</taxon>
        <taxon>Chordata</taxon>
        <taxon>Craniata</taxon>
        <taxon>Vertebrata</taxon>
        <taxon>Euteleostomi</taxon>
        <taxon>Actinopterygii</taxon>
        <taxon>Neopterygii</taxon>
        <taxon>Teleostei</taxon>
        <taxon>Anguilliformes</taxon>
        <taxon>Synaphobranchidae</taxon>
        <taxon>Synaphobranchus</taxon>
    </lineage>
</organism>
<feature type="region of interest" description="Disordered" evidence="1">
    <location>
        <begin position="154"/>
        <end position="177"/>
    </location>
</feature>
<reference evidence="2" key="1">
    <citation type="journal article" date="2023" name="Science">
        <title>Genome structures resolve the early diversification of teleost fishes.</title>
        <authorList>
            <person name="Parey E."/>
            <person name="Louis A."/>
            <person name="Montfort J."/>
            <person name="Bouchez O."/>
            <person name="Roques C."/>
            <person name="Iampietro C."/>
            <person name="Lluch J."/>
            <person name="Castinel A."/>
            <person name="Donnadieu C."/>
            <person name="Desvignes T."/>
            <person name="Floi Bucao C."/>
            <person name="Jouanno E."/>
            <person name="Wen M."/>
            <person name="Mejri S."/>
            <person name="Dirks R."/>
            <person name="Jansen H."/>
            <person name="Henkel C."/>
            <person name="Chen W.J."/>
            <person name="Zahm M."/>
            <person name="Cabau C."/>
            <person name="Klopp C."/>
            <person name="Thompson A.W."/>
            <person name="Robinson-Rechavi M."/>
            <person name="Braasch I."/>
            <person name="Lecointre G."/>
            <person name="Bobe J."/>
            <person name="Postlethwait J.H."/>
            <person name="Berthelot C."/>
            <person name="Roest Crollius H."/>
            <person name="Guiguen Y."/>
        </authorList>
    </citation>
    <scope>NUCLEOTIDE SEQUENCE</scope>
    <source>
        <strain evidence="2">WJC10195</strain>
    </source>
</reference>
<name>A0A9Q1EBA9_SYNKA</name>
<dbReference type="Proteomes" id="UP001152622">
    <property type="component" value="Chromosome 20"/>
</dbReference>
<dbReference type="EMBL" id="JAINUF010000020">
    <property type="protein sequence ID" value="KAJ8335665.1"/>
    <property type="molecule type" value="Genomic_DNA"/>
</dbReference>
<evidence type="ECO:0000313" key="3">
    <source>
        <dbReference type="Proteomes" id="UP001152622"/>
    </source>
</evidence>
<evidence type="ECO:0000313" key="2">
    <source>
        <dbReference type="EMBL" id="KAJ8335665.1"/>
    </source>
</evidence>
<proteinExistence type="predicted"/>